<evidence type="ECO:0000256" key="11">
    <source>
        <dbReference type="SAM" id="Phobius"/>
    </source>
</evidence>
<keyword evidence="10 11" id="KW-0472">Membrane</keyword>
<feature type="transmembrane region" description="Helical" evidence="11">
    <location>
        <begin position="48"/>
        <end position="66"/>
    </location>
</feature>
<protein>
    <submittedName>
        <fullName evidence="12">Sugar MFS transporter</fullName>
    </submittedName>
</protein>
<dbReference type="Gene3D" id="1.20.1250.20">
    <property type="entry name" value="MFS general substrate transporter like domains"/>
    <property type="match status" value="2"/>
</dbReference>
<keyword evidence="5" id="KW-1003">Cell membrane</keyword>
<dbReference type="PANTHER" id="PTHR43702:SF3">
    <property type="entry name" value="PROTEIN TSGA"/>
    <property type="match status" value="1"/>
</dbReference>
<keyword evidence="9 11" id="KW-1133">Transmembrane helix</keyword>
<dbReference type="InterPro" id="IPR050375">
    <property type="entry name" value="MFS_TsgA-like"/>
</dbReference>
<reference evidence="12 13" key="1">
    <citation type="journal article" date="2023" name="Int. J. Syst. Evol. Microbiol.">
        <title>Physiological and genomic analyses of cobalamin (vitamin B12)-auxotrophy of Lysobacter auxotrophicus sp. nov., a methionine-auxotrophic chitinolytic bacterium isolated from chitin-treated soil.</title>
        <authorList>
            <person name="Saito A."/>
            <person name="Dohra H."/>
            <person name="Hamada M."/>
            <person name="Moriuchi R."/>
            <person name="Kotsuchibashi Y."/>
            <person name="Mori K."/>
        </authorList>
    </citation>
    <scope>NUCLEOTIDE SEQUENCE [LARGE SCALE GENOMIC DNA]</scope>
    <source>
        <strain evidence="12 13">5-21a</strain>
    </source>
</reference>
<evidence type="ECO:0000256" key="10">
    <source>
        <dbReference type="ARBA" id="ARBA00023136"/>
    </source>
</evidence>
<evidence type="ECO:0000313" key="13">
    <source>
        <dbReference type="Proteomes" id="UP001317822"/>
    </source>
</evidence>
<feature type="transmembrane region" description="Helical" evidence="11">
    <location>
        <begin position="12"/>
        <end position="28"/>
    </location>
</feature>
<dbReference type="Pfam" id="PF07690">
    <property type="entry name" value="MFS_1"/>
    <property type="match status" value="1"/>
</dbReference>
<dbReference type="SUPFAM" id="SSF103473">
    <property type="entry name" value="MFS general substrate transporter"/>
    <property type="match status" value="1"/>
</dbReference>
<feature type="transmembrane region" description="Helical" evidence="11">
    <location>
        <begin position="307"/>
        <end position="325"/>
    </location>
</feature>
<comment type="function">
    <text evidence="1">Intake of glucose and galactose.</text>
</comment>
<evidence type="ECO:0000256" key="8">
    <source>
        <dbReference type="ARBA" id="ARBA00022692"/>
    </source>
</evidence>
<keyword evidence="4" id="KW-0813">Transport</keyword>
<gene>
    <name evidence="12" type="ORF">LA521A_03630</name>
</gene>
<dbReference type="Proteomes" id="UP001317822">
    <property type="component" value="Chromosome"/>
</dbReference>
<name>A0ABM8D9C4_9GAMM</name>
<keyword evidence="8 11" id="KW-0812">Transmembrane</keyword>
<dbReference type="InterPro" id="IPR011701">
    <property type="entry name" value="MFS"/>
</dbReference>
<feature type="transmembrane region" description="Helical" evidence="11">
    <location>
        <begin position="151"/>
        <end position="175"/>
    </location>
</feature>
<feature type="transmembrane region" description="Helical" evidence="11">
    <location>
        <begin position="366"/>
        <end position="385"/>
    </location>
</feature>
<comment type="similarity">
    <text evidence="3">Belongs to the major facilitator superfamily. FHS transporter (TC 2.A.1.7) family.</text>
</comment>
<evidence type="ECO:0000256" key="5">
    <source>
        <dbReference type="ARBA" id="ARBA00022475"/>
    </source>
</evidence>
<organism evidence="12 13">
    <name type="scientific">Lysobacter auxotrophicus</name>
    <dbReference type="NCBI Taxonomy" id="2992573"/>
    <lineage>
        <taxon>Bacteria</taxon>
        <taxon>Pseudomonadati</taxon>
        <taxon>Pseudomonadota</taxon>
        <taxon>Gammaproteobacteria</taxon>
        <taxon>Lysobacterales</taxon>
        <taxon>Lysobacteraceae</taxon>
        <taxon>Lysobacter</taxon>
    </lineage>
</organism>
<keyword evidence="7" id="KW-0762">Sugar transport</keyword>
<proteinExistence type="inferred from homology"/>
<feature type="transmembrane region" description="Helical" evidence="11">
    <location>
        <begin position="331"/>
        <end position="354"/>
    </location>
</feature>
<evidence type="ECO:0000256" key="6">
    <source>
        <dbReference type="ARBA" id="ARBA00022519"/>
    </source>
</evidence>
<dbReference type="EMBL" id="AP027041">
    <property type="protein sequence ID" value="BDU15162.1"/>
    <property type="molecule type" value="Genomic_DNA"/>
</dbReference>
<keyword evidence="6" id="KW-0997">Cell inner membrane</keyword>
<accession>A0ABM8D9C4</accession>
<dbReference type="RefSeq" id="WP_281780684.1">
    <property type="nucleotide sequence ID" value="NZ_AP027041.1"/>
</dbReference>
<sequence>MSGRPLSNRTAIAVLTMIFFTWGALTSLNDVLIPHLKAVFEMNYAQTMLIQFTFFSTYLLMSVPAGKVVAVAGYKRSIVIGLCVAGIGALTFFPAAKIPSYPLFLFALFVLASGITLLQVSANPYIALLGDSQTASSRLTLAQALNSAGHTLAPLLIGPLILSVTVIGAADLALMPEAQQTAYRVAQAESVQLPYLGIAAGLFLLAVFVVLFRLPALTEATERADHQRHTFAEVLRHRHLRWGVVGIFVYVGAEVAIGSFLINYISDPRIGALDEATATRYVAWYWGLAMAGRFVGSFLLRRIEPRVLLGVFAIGAMVLLSTTILTEGHVAVWSVVAIGLFNSIMFPTIFTLGIDGLGPMTSKASSLLVMAIVGGAVVPLLQGLLADRIGVQLAFVLPLVCYAFVAWYGFNGARRTHADVEAVPVTQA</sequence>
<evidence type="ECO:0000256" key="3">
    <source>
        <dbReference type="ARBA" id="ARBA00009120"/>
    </source>
</evidence>
<feature type="transmembrane region" description="Helical" evidence="11">
    <location>
        <begin position="239"/>
        <end position="262"/>
    </location>
</feature>
<evidence type="ECO:0000256" key="7">
    <source>
        <dbReference type="ARBA" id="ARBA00022597"/>
    </source>
</evidence>
<feature type="transmembrane region" description="Helical" evidence="11">
    <location>
        <begin position="195"/>
        <end position="218"/>
    </location>
</feature>
<evidence type="ECO:0000256" key="4">
    <source>
        <dbReference type="ARBA" id="ARBA00022448"/>
    </source>
</evidence>
<evidence type="ECO:0000256" key="1">
    <source>
        <dbReference type="ARBA" id="ARBA00003321"/>
    </source>
</evidence>
<dbReference type="InterPro" id="IPR005964">
    <property type="entry name" value="Glc/Gal_transptr_bac"/>
</dbReference>
<comment type="subcellular location">
    <subcellularLocation>
        <location evidence="2">Cell inner membrane</location>
        <topology evidence="2">Multi-pass membrane protein</topology>
    </subcellularLocation>
</comment>
<dbReference type="NCBIfam" id="TIGR01272">
    <property type="entry name" value="gluP"/>
    <property type="match status" value="1"/>
</dbReference>
<feature type="transmembrane region" description="Helical" evidence="11">
    <location>
        <begin position="102"/>
        <end position="130"/>
    </location>
</feature>
<dbReference type="InterPro" id="IPR036259">
    <property type="entry name" value="MFS_trans_sf"/>
</dbReference>
<feature type="transmembrane region" description="Helical" evidence="11">
    <location>
        <begin position="391"/>
        <end position="410"/>
    </location>
</feature>
<dbReference type="PANTHER" id="PTHR43702">
    <property type="entry name" value="L-FUCOSE-PROTON SYMPORTER"/>
    <property type="match status" value="1"/>
</dbReference>
<evidence type="ECO:0000256" key="9">
    <source>
        <dbReference type="ARBA" id="ARBA00022989"/>
    </source>
</evidence>
<evidence type="ECO:0000313" key="12">
    <source>
        <dbReference type="EMBL" id="BDU15162.1"/>
    </source>
</evidence>
<keyword evidence="13" id="KW-1185">Reference proteome</keyword>
<feature type="transmembrane region" description="Helical" evidence="11">
    <location>
        <begin position="282"/>
        <end position="300"/>
    </location>
</feature>
<evidence type="ECO:0000256" key="2">
    <source>
        <dbReference type="ARBA" id="ARBA00004429"/>
    </source>
</evidence>
<feature type="transmembrane region" description="Helical" evidence="11">
    <location>
        <begin position="78"/>
        <end position="96"/>
    </location>
</feature>
<dbReference type="CDD" id="cd17394">
    <property type="entry name" value="MFS_FucP_like"/>
    <property type="match status" value="1"/>
</dbReference>